<dbReference type="PANTHER" id="PTHR48071:SF18">
    <property type="entry name" value="DELETED IN MALIGNANT BRAIN TUMORS 1 PROTEIN-RELATED"/>
    <property type="match status" value="1"/>
</dbReference>
<keyword evidence="7 11" id="KW-1015">Disulfide bond</keyword>
<evidence type="ECO:0000313" key="22">
    <source>
        <dbReference type="Proteomes" id="UP001160148"/>
    </source>
</evidence>
<dbReference type="SUPFAM" id="SSF57625">
    <property type="entry name" value="Invertebrate chitin-binding proteins"/>
    <property type="match status" value="2"/>
</dbReference>
<dbReference type="SMART" id="SM00494">
    <property type="entry name" value="ChtBD2"/>
    <property type="match status" value="2"/>
</dbReference>
<evidence type="ECO:0000256" key="6">
    <source>
        <dbReference type="ARBA" id="ARBA00022825"/>
    </source>
</evidence>
<dbReference type="FunFam" id="2.40.10.10:FF:000053">
    <property type="entry name" value="Neurotrypsin"/>
    <property type="match status" value="1"/>
</dbReference>
<organism evidence="21 22">
    <name type="scientific">Macrosiphum euphorbiae</name>
    <name type="common">potato aphid</name>
    <dbReference type="NCBI Taxonomy" id="13131"/>
    <lineage>
        <taxon>Eukaryota</taxon>
        <taxon>Metazoa</taxon>
        <taxon>Ecdysozoa</taxon>
        <taxon>Arthropoda</taxon>
        <taxon>Hexapoda</taxon>
        <taxon>Insecta</taxon>
        <taxon>Pterygota</taxon>
        <taxon>Neoptera</taxon>
        <taxon>Paraneoptera</taxon>
        <taxon>Hemiptera</taxon>
        <taxon>Sternorrhyncha</taxon>
        <taxon>Aphidomorpha</taxon>
        <taxon>Aphidoidea</taxon>
        <taxon>Aphididae</taxon>
        <taxon>Macrosiphini</taxon>
        <taxon>Macrosiphum</taxon>
    </lineage>
</organism>
<dbReference type="Gene3D" id="2.40.20.10">
    <property type="entry name" value="Plasminogen Kringle 4"/>
    <property type="match status" value="1"/>
</dbReference>
<evidence type="ECO:0000259" key="17">
    <source>
        <dbReference type="PROSITE" id="PS50240"/>
    </source>
</evidence>
<feature type="disulfide bond" evidence="10">
    <location>
        <begin position="1306"/>
        <end position="1321"/>
    </location>
</feature>
<dbReference type="Gene3D" id="3.10.250.10">
    <property type="entry name" value="SRCR-like domain"/>
    <property type="match status" value="3"/>
</dbReference>
<feature type="disulfide bond" evidence="11">
    <location>
        <begin position="977"/>
        <end position="987"/>
    </location>
</feature>
<dbReference type="SUPFAM" id="SSF50494">
    <property type="entry name" value="Trypsin-like serine proteases"/>
    <property type="match status" value="1"/>
</dbReference>
<dbReference type="SUPFAM" id="SSF57414">
    <property type="entry name" value="Hairpin loop containing domain-like"/>
    <property type="match status" value="1"/>
</dbReference>
<feature type="domain" description="Apple" evidence="20">
    <location>
        <begin position="1321"/>
        <end position="1406"/>
    </location>
</feature>
<dbReference type="SMART" id="SM00192">
    <property type="entry name" value="LDLa"/>
    <property type="match status" value="3"/>
</dbReference>
<feature type="region of interest" description="Disordered" evidence="13">
    <location>
        <begin position="470"/>
        <end position="588"/>
    </location>
</feature>
<dbReference type="Gene3D" id="4.10.400.10">
    <property type="entry name" value="Low-density Lipoprotein Receptor"/>
    <property type="match status" value="3"/>
</dbReference>
<dbReference type="InterPro" id="IPR002172">
    <property type="entry name" value="LDrepeatLR_classA_rpt"/>
</dbReference>
<dbReference type="SUPFAM" id="SSF57424">
    <property type="entry name" value="LDL receptor-like module"/>
    <property type="match status" value="3"/>
</dbReference>
<dbReference type="CDD" id="cd00190">
    <property type="entry name" value="Tryp_SPc"/>
    <property type="match status" value="1"/>
</dbReference>
<dbReference type="PROSITE" id="PS50068">
    <property type="entry name" value="LDLRA_2"/>
    <property type="match status" value="3"/>
</dbReference>
<dbReference type="InterPro" id="IPR001190">
    <property type="entry name" value="SRCR"/>
</dbReference>
<feature type="compositionally biased region" description="Polar residues" evidence="13">
    <location>
        <begin position="311"/>
        <end position="320"/>
    </location>
</feature>
<dbReference type="SUPFAM" id="SSF56487">
    <property type="entry name" value="SRCR-like"/>
    <property type="match status" value="3"/>
</dbReference>
<dbReference type="Pfam" id="PF01607">
    <property type="entry name" value="CBM_14"/>
    <property type="match status" value="2"/>
</dbReference>
<feature type="disulfide bond" evidence="11">
    <location>
        <begin position="1626"/>
        <end position="1690"/>
    </location>
</feature>
<dbReference type="InterPro" id="IPR009003">
    <property type="entry name" value="Peptidase_S1_PA"/>
</dbReference>
<evidence type="ECO:0000256" key="8">
    <source>
        <dbReference type="ARBA" id="ARBA00023180"/>
    </source>
</evidence>
<dbReference type="PROSITE" id="PS00134">
    <property type="entry name" value="TRYPSIN_HIS"/>
    <property type="match status" value="1"/>
</dbReference>
<feature type="domain" description="SRCR" evidence="18">
    <location>
        <begin position="1598"/>
        <end position="1701"/>
    </location>
</feature>
<dbReference type="InterPro" id="IPR001254">
    <property type="entry name" value="Trypsin_dom"/>
</dbReference>
<dbReference type="Gene3D" id="2.170.140.10">
    <property type="entry name" value="Chitin binding domain"/>
    <property type="match status" value="2"/>
</dbReference>
<dbReference type="PROSITE" id="PS00420">
    <property type="entry name" value="SRCR_1"/>
    <property type="match status" value="2"/>
</dbReference>
<dbReference type="Pfam" id="PF00089">
    <property type="entry name" value="Trypsin"/>
    <property type="match status" value="1"/>
</dbReference>
<feature type="disulfide bond" evidence="11">
    <location>
        <begin position="1518"/>
        <end position="1528"/>
    </location>
</feature>
<feature type="compositionally biased region" description="Polar residues" evidence="13">
    <location>
        <begin position="394"/>
        <end position="404"/>
    </location>
</feature>
<dbReference type="InterPro" id="IPR036772">
    <property type="entry name" value="SRCR-like_dom_sf"/>
</dbReference>
<dbReference type="InterPro" id="IPR000001">
    <property type="entry name" value="Kringle"/>
</dbReference>
<feature type="chain" id="PRO_5043617474" evidence="14">
    <location>
        <begin position="20"/>
        <end position="1995"/>
    </location>
</feature>
<dbReference type="GO" id="GO:0008061">
    <property type="term" value="F:chitin binding"/>
    <property type="evidence" value="ECO:0007669"/>
    <property type="project" value="InterPro"/>
</dbReference>
<comment type="caution">
    <text evidence="21">The sequence shown here is derived from an EMBL/GenBank/DDBJ whole genome shotgun (WGS) entry which is preliminary data.</text>
</comment>
<dbReference type="EMBL" id="CARXXK010000005">
    <property type="protein sequence ID" value="CAI6368183.1"/>
    <property type="molecule type" value="Genomic_DNA"/>
</dbReference>
<dbReference type="InterPro" id="IPR001304">
    <property type="entry name" value="C-type_lectin-like"/>
</dbReference>
<evidence type="ECO:0000256" key="4">
    <source>
        <dbReference type="ARBA" id="ARBA00022737"/>
    </source>
</evidence>
<dbReference type="InterPro" id="IPR023415">
    <property type="entry name" value="LDLR_class-A_CS"/>
</dbReference>
<feature type="compositionally biased region" description="Polar residues" evidence="13">
    <location>
        <begin position="189"/>
        <end position="199"/>
    </location>
</feature>
<dbReference type="FunFam" id="2.40.20.10:FF:000001">
    <property type="entry name" value="Urokinase-type plasminogen activator"/>
    <property type="match status" value="1"/>
</dbReference>
<feature type="disulfide bond" evidence="10">
    <location>
        <begin position="1287"/>
        <end position="1299"/>
    </location>
</feature>
<dbReference type="PROSITE" id="PS00135">
    <property type="entry name" value="TRYPSIN_SER"/>
    <property type="match status" value="1"/>
</dbReference>
<dbReference type="Gene3D" id="3.10.100.10">
    <property type="entry name" value="Mannose-Binding Protein A, subunit A"/>
    <property type="match status" value="1"/>
</dbReference>
<dbReference type="InterPro" id="IPR036508">
    <property type="entry name" value="Chitin-bd_dom_sf"/>
</dbReference>
<dbReference type="Proteomes" id="UP001160148">
    <property type="component" value="Unassembled WGS sequence"/>
</dbReference>
<dbReference type="GO" id="GO:0005576">
    <property type="term" value="C:extracellular region"/>
    <property type="evidence" value="ECO:0007669"/>
    <property type="project" value="InterPro"/>
</dbReference>
<keyword evidence="8" id="KW-0325">Glycoprotein</keyword>
<keyword evidence="6 12" id="KW-0720">Serine protease</keyword>
<dbReference type="PRINTS" id="PR00261">
    <property type="entry name" value="LDLRECEPTOR"/>
</dbReference>
<feature type="region of interest" description="Disordered" evidence="13">
    <location>
        <begin position="189"/>
        <end position="243"/>
    </location>
</feature>
<keyword evidence="2 12" id="KW-0645">Protease</keyword>
<keyword evidence="5 12" id="KW-0378">Hydrolase</keyword>
<dbReference type="Pfam" id="PF00530">
    <property type="entry name" value="SRCR"/>
    <property type="match status" value="3"/>
</dbReference>
<evidence type="ECO:0000256" key="10">
    <source>
        <dbReference type="PROSITE-ProRule" id="PRU00124"/>
    </source>
</evidence>
<dbReference type="SMART" id="SM00020">
    <property type="entry name" value="Tryp_SPc"/>
    <property type="match status" value="1"/>
</dbReference>
<dbReference type="InterPro" id="IPR038178">
    <property type="entry name" value="Kringle_sf"/>
</dbReference>
<dbReference type="InterPro" id="IPR033116">
    <property type="entry name" value="TRYPSIN_SER"/>
</dbReference>
<dbReference type="PROSITE" id="PS50287">
    <property type="entry name" value="SRCR_2"/>
    <property type="match status" value="3"/>
</dbReference>
<feature type="domain" description="Chitin-binding type-2" evidence="19">
    <location>
        <begin position="92"/>
        <end position="149"/>
    </location>
</feature>
<gene>
    <name evidence="21" type="ORF">MEUPH1_LOCUS22571</name>
</gene>
<dbReference type="SMART" id="SM00473">
    <property type="entry name" value="PAN_AP"/>
    <property type="match status" value="1"/>
</dbReference>
<name>A0AAV0XIW1_9HEMI</name>
<keyword evidence="3 14" id="KW-0732">Signal</keyword>
<dbReference type="InterPro" id="IPR002557">
    <property type="entry name" value="Chitin-bd_dom"/>
</dbReference>
<dbReference type="CDD" id="cd00112">
    <property type="entry name" value="LDLa"/>
    <property type="match status" value="3"/>
</dbReference>
<feature type="domain" description="C-type lectin" evidence="15">
    <location>
        <begin position="1021"/>
        <end position="1166"/>
    </location>
</feature>
<dbReference type="SUPFAM" id="SSF56436">
    <property type="entry name" value="C-type lectin-like"/>
    <property type="match status" value="1"/>
</dbReference>
<evidence type="ECO:0000256" key="14">
    <source>
        <dbReference type="SAM" id="SignalP"/>
    </source>
</evidence>
<evidence type="ECO:0000259" key="18">
    <source>
        <dbReference type="PROSITE" id="PS50287"/>
    </source>
</evidence>
<feature type="domain" description="SRCR" evidence="18">
    <location>
        <begin position="1448"/>
        <end position="1549"/>
    </location>
</feature>
<dbReference type="PROSITE" id="PS50070">
    <property type="entry name" value="KRINGLE_2"/>
    <property type="match status" value="1"/>
</dbReference>
<accession>A0AAV0XIW1</accession>
<feature type="domain" description="Peptidase S1" evidence="17">
    <location>
        <begin position="1751"/>
        <end position="1994"/>
    </location>
</feature>
<dbReference type="SMART" id="SM00034">
    <property type="entry name" value="CLECT"/>
    <property type="match status" value="1"/>
</dbReference>
<dbReference type="CDD" id="cd00108">
    <property type="entry name" value="KR"/>
    <property type="match status" value="1"/>
</dbReference>
<feature type="disulfide bond" evidence="10">
    <location>
        <begin position="1412"/>
        <end position="1430"/>
    </location>
</feature>
<feature type="signal peptide" evidence="14">
    <location>
        <begin position="1"/>
        <end position="19"/>
    </location>
</feature>
<evidence type="ECO:0000256" key="7">
    <source>
        <dbReference type="ARBA" id="ARBA00023157"/>
    </source>
</evidence>
<evidence type="ECO:0000256" key="13">
    <source>
        <dbReference type="SAM" id="MobiDB-lite"/>
    </source>
</evidence>
<dbReference type="SMART" id="SM00202">
    <property type="entry name" value="SR"/>
    <property type="match status" value="3"/>
</dbReference>
<feature type="compositionally biased region" description="Low complexity" evidence="13">
    <location>
        <begin position="200"/>
        <end position="243"/>
    </location>
</feature>
<protein>
    <submittedName>
        <fullName evidence="21">Uncharacterized protein</fullName>
    </submittedName>
</protein>
<evidence type="ECO:0000256" key="3">
    <source>
        <dbReference type="ARBA" id="ARBA00022729"/>
    </source>
</evidence>
<dbReference type="FunFam" id="3.10.250.10:FF:000026">
    <property type="entry name" value="Tequila, isoform D"/>
    <property type="match status" value="2"/>
</dbReference>
<dbReference type="PANTHER" id="PTHR48071">
    <property type="entry name" value="SRCR DOMAIN-CONTAINING PROTEIN"/>
    <property type="match status" value="1"/>
</dbReference>
<dbReference type="InterPro" id="IPR016186">
    <property type="entry name" value="C-type_lectin-like/link_sf"/>
</dbReference>
<evidence type="ECO:0000256" key="5">
    <source>
        <dbReference type="ARBA" id="ARBA00022801"/>
    </source>
</evidence>
<evidence type="ECO:0000259" key="15">
    <source>
        <dbReference type="PROSITE" id="PS50041"/>
    </source>
</evidence>
<dbReference type="GO" id="GO:0004252">
    <property type="term" value="F:serine-type endopeptidase activity"/>
    <property type="evidence" value="ECO:0007669"/>
    <property type="project" value="InterPro"/>
</dbReference>
<dbReference type="PROSITE" id="PS50240">
    <property type="entry name" value="TRYPSIN_DOM"/>
    <property type="match status" value="1"/>
</dbReference>
<feature type="compositionally biased region" description="Polar residues" evidence="13">
    <location>
        <begin position="339"/>
        <end position="386"/>
    </location>
</feature>
<proteinExistence type="predicted"/>
<dbReference type="Gene3D" id="2.40.10.10">
    <property type="entry name" value="Trypsin-like serine proteases"/>
    <property type="match status" value="1"/>
</dbReference>
<dbReference type="GO" id="GO:0016020">
    <property type="term" value="C:membrane"/>
    <property type="evidence" value="ECO:0007669"/>
    <property type="project" value="InterPro"/>
</dbReference>
<dbReference type="InterPro" id="IPR003609">
    <property type="entry name" value="Pan_app"/>
</dbReference>
<feature type="compositionally biased region" description="Low complexity" evidence="13">
    <location>
        <begin position="503"/>
        <end position="515"/>
    </location>
</feature>
<dbReference type="SMART" id="SM00130">
    <property type="entry name" value="KR"/>
    <property type="match status" value="1"/>
</dbReference>
<evidence type="ECO:0000259" key="16">
    <source>
        <dbReference type="PROSITE" id="PS50070"/>
    </source>
</evidence>
<dbReference type="PROSITE" id="PS50940">
    <property type="entry name" value="CHIT_BIND_II"/>
    <property type="match status" value="2"/>
</dbReference>
<dbReference type="PROSITE" id="PS50041">
    <property type="entry name" value="C_TYPE_LECTIN_2"/>
    <property type="match status" value="1"/>
</dbReference>
<evidence type="ECO:0000256" key="11">
    <source>
        <dbReference type="PROSITE-ProRule" id="PRU00196"/>
    </source>
</evidence>
<feature type="disulfide bond" evidence="11">
    <location>
        <begin position="1639"/>
        <end position="1700"/>
    </location>
</feature>
<feature type="compositionally biased region" description="Polar residues" evidence="13">
    <location>
        <begin position="470"/>
        <end position="481"/>
    </location>
</feature>
<dbReference type="Gene3D" id="3.50.4.10">
    <property type="entry name" value="Hepatocyte Growth Factor"/>
    <property type="match status" value="1"/>
</dbReference>
<feature type="compositionally biased region" description="Polar residues" evidence="13">
    <location>
        <begin position="546"/>
        <end position="556"/>
    </location>
</feature>
<reference evidence="21 22" key="1">
    <citation type="submission" date="2023-01" db="EMBL/GenBank/DDBJ databases">
        <authorList>
            <person name="Whitehead M."/>
        </authorList>
    </citation>
    <scope>NUCLEOTIDE SEQUENCE [LARGE SCALE GENOMIC DNA]</scope>
</reference>
<feature type="disulfide bond" evidence="10">
    <location>
        <begin position="1294"/>
        <end position="1312"/>
    </location>
</feature>
<dbReference type="SUPFAM" id="SSF57440">
    <property type="entry name" value="Kringle-like"/>
    <property type="match status" value="1"/>
</dbReference>
<evidence type="ECO:0000256" key="12">
    <source>
        <dbReference type="RuleBase" id="RU363034"/>
    </source>
</evidence>
<comment type="caution">
    <text evidence="11">Lacks conserved residue(s) required for the propagation of feature annotation.</text>
</comment>
<dbReference type="InterPro" id="IPR016187">
    <property type="entry name" value="CTDL_fold"/>
</dbReference>
<evidence type="ECO:0000259" key="20">
    <source>
        <dbReference type="PROSITE" id="PS50948"/>
    </source>
</evidence>
<keyword evidence="4" id="KW-0677">Repeat</keyword>
<dbReference type="GO" id="GO:0006508">
    <property type="term" value="P:proteolysis"/>
    <property type="evidence" value="ECO:0007669"/>
    <property type="project" value="UniProtKB-KW"/>
</dbReference>
<dbReference type="Pfam" id="PF00051">
    <property type="entry name" value="Kringle"/>
    <property type="match status" value="1"/>
</dbReference>
<dbReference type="PROSITE" id="PS01209">
    <property type="entry name" value="LDLRA_1"/>
    <property type="match status" value="1"/>
</dbReference>
<keyword evidence="1 9" id="KW-0420">Kringle</keyword>
<dbReference type="CDD" id="cd01099">
    <property type="entry name" value="PAN_AP_HGF"/>
    <property type="match status" value="1"/>
</dbReference>
<evidence type="ECO:0000313" key="21">
    <source>
        <dbReference type="EMBL" id="CAI6368183.1"/>
    </source>
</evidence>
<evidence type="ECO:0000256" key="1">
    <source>
        <dbReference type="ARBA" id="ARBA00022572"/>
    </source>
</evidence>
<evidence type="ECO:0000256" key="2">
    <source>
        <dbReference type="ARBA" id="ARBA00022670"/>
    </source>
</evidence>
<dbReference type="Pfam" id="PF00057">
    <property type="entry name" value="Ldl_recept_a"/>
    <property type="match status" value="3"/>
</dbReference>
<dbReference type="InterPro" id="IPR013806">
    <property type="entry name" value="Kringle-like"/>
</dbReference>
<dbReference type="PRINTS" id="PR00258">
    <property type="entry name" value="SPERACTRCPTR"/>
</dbReference>
<feature type="region of interest" description="Disordered" evidence="13">
    <location>
        <begin position="308"/>
        <end position="404"/>
    </location>
</feature>
<sequence>MKGCTIFVILLFFNNEALCVVRYTDAVTRPSLTEEHLNWNAFNGNTNTGIKNGRLRENNGPENKPIASSIYKQQTKSPQDINNENNAFISDGKNCPTKTTTGLFPILSNCQTFLNCFKGRGYVQSCGPGTLFNPNSLECDFPAKVQCLDGNPSKIDSSFINRNPSQNFDLNAETSNQDRVFISNTNEYQPQSTNQYQPHSTNQYQPQPTNQYQPQSTNQYQPQSNNQYQPQSNNQYQPQSNNPLVGTQFIVEGQNSNTDTSQHFGSAVTTDYGLQTGESKPLYGSSLVANGYNQQNPVVQSQQFYPDEQNHNFAPQNTPGGQEFISRLPPKSEPANYPGQIQQQPPNRQNMFQNPPTKSEPINRNPNYQGPVQQQFPIRQNFNQNPPSNPELIKSNTNYPGSAQQQFPIQQNFNKNPSRTNPNEYVNPIQGTIPFSNGQSIVEGNQFLPNPNNYGIPDNYGNVQETQKTYLSEQEQINQPKNKVRFPSPYPNPQFGYNGYQKPVSSNPSNVNPNSWMREQLKGRRGSSSSSNYNTNEQSEYYEEFQTPNNQFNKPASTFDLGNKQQTEQNKPNNFLNNYDSSRDASQTHIDYGQQSTIQNGQGYNSKSSPDYSTHSVINEHEQSQYSNPIPQDRRTNGDSKMNKQFQIVVPNISKPIDNIQQSKPNTDLSFNRDSSGKKLSNNYNGLQYPKQKENVAKIQNSSYTDNIQSPSQESPVYSPSTTNSKCPIGFNGIKPHPTECAKFLSCANGRTFEMDCGPGTLFNPTISVCDYPYNVECNKFVKTTPTTIDDYIYTTPTPMQDVYTPLIDVRQEFDHETSNSDLVTETEPLENHNQAVLETLPNENKQLKILRNPTSIDLPDNFLQNSSIMYTPPKTVNNKVNKNIAVRIDMKPNSTQSIRLRGGPKSSEGFLQVQGKPFQWGVVCDELNSWTIEKADIVCKQLGFKRGAEQTWQGLTVTTDNPSRLLRNIGITKVSCNGQESVFHNCKLQNDKTCNVERDAVWVKCRSNSGSECQPEEVSYDGKCYKLFVPVSEKQSKVQDIGYSKAEALEHCLKRGGKLLDISSQKENDFISEWLYRQKTEGPILTSGVGVSLLGSPIWIWEGTENPFVYQNWWPDWEFKKAVSPNIQTNRALCIVLQKSFPCPSNPNSTKLCDSEYYYWEAIDCGTKTDRLPYVCERDVDDIGCVNGAGSDYIGSANTTSSGNACLLWEDQQVLVAMKYRVSEKTRRSLLNNHNKCRNPDGTDLQPWCYVQTPNGIVRSEFCDIPVCNAASKSPKVSRMIEEPKCDAGFFECQPNECITQAWVCDNQADCSNGMDEKNCSNIMDNFIKTSEALLTNHEAEKWLYTTVTTCANRCMQADGFVCQSFSHNKNDQTCILNEKTKTDNATVLESDKDWDYYETDKALCIGKFICENGNCVDKSKECDGHNDCGDRSDETKCTKDMMGYEIRLMGGNTTNEGRVEVKVLGEWGVICDDKFDLREANVICRELGFLSSVAVKPNSYYGVPNKTRFVLDDLNCNGTENSLYSCQFKEWGVHDCNAQESAGVVCRVAGGKACSNDEFECKSGECVPARFLCDSFADCTDGSDEIPERCNLPLEIRLVGGNERRAGMEGRVEVRQFGVWGTVCDDDFGTNEALVICNGLGFKGTAEFKKEAAFGPGNGLIWLDQLRCTGNETTLDDCLHEKWGYNNCKHSEDVSVICHLDTKKTNDTPTPETKAKSALLKKKNLKELLSHQCGKRLVTVPKSMVQQRIASGFNTERGDHPWQASIRSTTPAGQTEHVCGAVIISKYHVLTAAHCVRDLDKDFYYVRIGDHNMGTLEDSEQDIYIDKIYTHENFEVSVKLNNDIAVIKLKTSGAGIKFNQYVQPICLPSEVIKLKSNMNCTITGWGSDGTIGSSFAKTMRSATVPIIDMKICNAAYVYGKQTISSGMFCAGNLDGGADACQGDSGGPMVCTTELGETVMGITSWGYGCGRANKPGVYTNVQHYEEWLSKTLLK</sequence>
<feature type="disulfide bond" evidence="10">
    <location>
        <begin position="1556"/>
        <end position="1568"/>
    </location>
</feature>
<feature type="domain" description="Chitin-binding type-2" evidence="19">
    <location>
        <begin position="724"/>
        <end position="780"/>
    </location>
</feature>
<dbReference type="PRINTS" id="PR00018">
    <property type="entry name" value="KRINGLE"/>
</dbReference>
<evidence type="ECO:0000259" key="19">
    <source>
        <dbReference type="PROSITE" id="PS50940"/>
    </source>
</evidence>
<feature type="disulfide bond" evidence="10">
    <location>
        <begin position="1563"/>
        <end position="1581"/>
    </location>
</feature>
<dbReference type="InterPro" id="IPR043504">
    <property type="entry name" value="Peptidase_S1_PA_chymotrypsin"/>
</dbReference>
<feature type="compositionally biased region" description="Low complexity" evidence="13">
    <location>
        <begin position="527"/>
        <end position="539"/>
    </location>
</feature>
<feature type="domain" description="SRCR" evidence="18">
    <location>
        <begin position="899"/>
        <end position="1007"/>
    </location>
</feature>
<feature type="compositionally biased region" description="Polar residues" evidence="13">
    <location>
        <begin position="563"/>
        <end position="588"/>
    </location>
</feature>
<feature type="region of interest" description="Disordered" evidence="13">
    <location>
        <begin position="656"/>
        <end position="688"/>
    </location>
</feature>
<feature type="compositionally biased region" description="Polar residues" evidence="13">
    <location>
        <begin position="659"/>
        <end position="686"/>
    </location>
</feature>
<evidence type="ECO:0000256" key="9">
    <source>
        <dbReference type="PROSITE-ProRule" id="PRU00121"/>
    </source>
</evidence>
<dbReference type="Pfam" id="PF00024">
    <property type="entry name" value="PAN_1"/>
    <property type="match status" value="1"/>
</dbReference>
<feature type="disulfide bond" evidence="10">
    <location>
        <begin position="1424"/>
        <end position="1439"/>
    </location>
</feature>
<dbReference type="PROSITE" id="PS50948">
    <property type="entry name" value="PAN"/>
    <property type="match status" value="1"/>
</dbReference>
<dbReference type="InterPro" id="IPR036055">
    <property type="entry name" value="LDL_receptor-like_sf"/>
</dbReference>
<feature type="domain" description="Kringle" evidence="16">
    <location>
        <begin position="1185"/>
        <end position="1269"/>
    </location>
</feature>
<dbReference type="CDD" id="cd00037">
    <property type="entry name" value="CLECT"/>
    <property type="match status" value="1"/>
</dbReference>
<feature type="disulfide bond" evidence="11">
    <location>
        <begin position="1670"/>
        <end position="1680"/>
    </location>
</feature>
<keyword evidence="22" id="KW-1185">Reference proteome</keyword>
<dbReference type="InterPro" id="IPR018114">
    <property type="entry name" value="TRYPSIN_HIS"/>
</dbReference>
<feature type="region of interest" description="Disordered" evidence="13">
    <location>
        <begin position="620"/>
        <end position="639"/>
    </location>
</feature>